<gene>
    <name evidence="1" type="ORF">L6452_32093</name>
</gene>
<evidence type="ECO:0000313" key="2">
    <source>
        <dbReference type="Proteomes" id="UP001055879"/>
    </source>
</evidence>
<evidence type="ECO:0000313" key="1">
    <source>
        <dbReference type="EMBL" id="KAI3692279.1"/>
    </source>
</evidence>
<keyword evidence="2" id="KW-1185">Reference proteome</keyword>
<name>A0ACB8Z2R5_ARCLA</name>
<proteinExistence type="predicted"/>
<dbReference type="EMBL" id="CM042057">
    <property type="protein sequence ID" value="KAI3692279.1"/>
    <property type="molecule type" value="Genomic_DNA"/>
</dbReference>
<reference evidence="2" key="1">
    <citation type="journal article" date="2022" name="Mol. Ecol. Resour.">
        <title>The genomes of chicory, endive, great burdock and yacon provide insights into Asteraceae palaeo-polyploidization history and plant inulin production.</title>
        <authorList>
            <person name="Fan W."/>
            <person name="Wang S."/>
            <person name="Wang H."/>
            <person name="Wang A."/>
            <person name="Jiang F."/>
            <person name="Liu H."/>
            <person name="Zhao H."/>
            <person name="Xu D."/>
            <person name="Zhang Y."/>
        </authorList>
    </citation>
    <scope>NUCLEOTIDE SEQUENCE [LARGE SCALE GENOMIC DNA]</scope>
    <source>
        <strain evidence="2">cv. Niubang</strain>
    </source>
</reference>
<organism evidence="1 2">
    <name type="scientific">Arctium lappa</name>
    <name type="common">Greater burdock</name>
    <name type="synonym">Lappa major</name>
    <dbReference type="NCBI Taxonomy" id="4217"/>
    <lineage>
        <taxon>Eukaryota</taxon>
        <taxon>Viridiplantae</taxon>
        <taxon>Streptophyta</taxon>
        <taxon>Embryophyta</taxon>
        <taxon>Tracheophyta</taxon>
        <taxon>Spermatophyta</taxon>
        <taxon>Magnoliopsida</taxon>
        <taxon>eudicotyledons</taxon>
        <taxon>Gunneridae</taxon>
        <taxon>Pentapetalae</taxon>
        <taxon>asterids</taxon>
        <taxon>campanulids</taxon>
        <taxon>Asterales</taxon>
        <taxon>Asteraceae</taxon>
        <taxon>Carduoideae</taxon>
        <taxon>Cardueae</taxon>
        <taxon>Arctiinae</taxon>
        <taxon>Arctium</taxon>
    </lineage>
</organism>
<dbReference type="Proteomes" id="UP001055879">
    <property type="component" value="Linkage Group LG11"/>
</dbReference>
<protein>
    <submittedName>
        <fullName evidence="1">Uncharacterized protein</fullName>
    </submittedName>
</protein>
<accession>A0ACB8Z2R5</accession>
<comment type="caution">
    <text evidence="1">The sequence shown here is derived from an EMBL/GenBank/DDBJ whole genome shotgun (WGS) entry which is preliminary data.</text>
</comment>
<reference evidence="1 2" key="2">
    <citation type="journal article" date="2022" name="Mol. Ecol. Resour.">
        <title>The genomes of chicory, endive, great burdock and yacon provide insights into Asteraceae paleo-polyploidization history and plant inulin production.</title>
        <authorList>
            <person name="Fan W."/>
            <person name="Wang S."/>
            <person name="Wang H."/>
            <person name="Wang A."/>
            <person name="Jiang F."/>
            <person name="Liu H."/>
            <person name="Zhao H."/>
            <person name="Xu D."/>
            <person name="Zhang Y."/>
        </authorList>
    </citation>
    <scope>NUCLEOTIDE SEQUENCE [LARGE SCALE GENOMIC DNA]</scope>
    <source>
        <strain evidence="2">cv. Niubang</strain>
    </source>
</reference>
<sequence>MKAMFLDVFAGGTDTSTGTIEWAMTELMKHPIIMQKVQAEVRSAFKGKTVITEADIQELSYMQCIIKETLRLHPPFPLLVPHDSREQCKIDGYDIPIKQRVFINAWACATDPEYWEEPDSFKPERFEKTSVDFMGNDYEFIPFGSGRRICPGIYFGLRTLELFLAQMLNNYDWKLPHGLNPSDLDTIETLTGGVLVVKKDPLHLIPTPYSSAD</sequence>